<dbReference type="WBParaSite" id="MCU_005809-RB">
    <property type="protein sequence ID" value="MCU_005809-RB"/>
    <property type="gene ID" value="MCU_005809"/>
</dbReference>
<evidence type="ECO:0000256" key="2">
    <source>
        <dbReference type="SAM" id="SignalP"/>
    </source>
</evidence>
<name>A0A5K3F6B8_MESCO</name>
<dbReference type="Gene3D" id="3.40.33.10">
    <property type="entry name" value="CAP"/>
    <property type="match status" value="1"/>
</dbReference>
<feature type="chain" id="PRO_5043207559" evidence="2">
    <location>
        <begin position="17"/>
        <end position="178"/>
    </location>
</feature>
<sequence length="178" mass="19928">MLKLICLVTLLWWAEADSPTNQERTQIVDLLTKLREEVDPPASNMMLMIIWSTLSQVGCYRYHCERSDYWTASVYVMACLFKPGVLNSNEKPYKNGTPCSGCPYGPGCHRKQCTQKHMPTTTPILTTTSNLTNPSNSTSSTMSTSSAQPTTSVSTQLSAINHLIFSIITLELFIRLQR</sequence>
<reference evidence="3 4" key="1">
    <citation type="submission" date="2019-11" db="UniProtKB">
        <authorList>
            <consortium name="WormBaseParasite"/>
        </authorList>
    </citation>
    <scope>IDENTIFICATION</scope>
</reference>
<dbReference type="SUPFAM" id="SSF55797">
    <property type="entry name" value="PR-1-like"/>
    <property type="match status" value="1"/>
</dbReference>
<evidence type="ECO:0000313" key="3">
    <source>
        <dbReference type="WBParaSite" id="MCU_005809-RA"/>
    </source>
</evidence>
<organism evidence="3">
    <name type="scientific">Mesocestoides corti</name>
    <name type="common">Flatworm</name>
    <dbReference type="NCBI Taxonomy" id="53468"/>
    <lineage>
        <taxon>Eukaryota</taxon>
        <taxon>Metazoa</taxon>
        <taxon>Spiralia</taxon>
        <taxon>Lophotrochozoa</taxon>
        <taxon>Platyhelminthes</taxon>
        <taxon>Cestoda</taxon>
        <taxon>Eucestoda</taxon>
        <taxon>Cyclophyllidea</taxon>
        <taxon>Mesocestoididae</taxon>
        <taxon>Mesocestoides</taxon>
    </lineage>
</organism>
<feature type="signal peptide" evidence="2">
    <location>
        <begin position="1"/>
        <end position="16"/>
    </location>
</feature>
<dbReference type="WBParaSite" id="MCU_005809-RA">
    <property type="protein sequence ID" value="MCU_005809-RA"/>
    <property type="gene ID" value="MCU_005809"/>
</dbReference>
<protein>
    <submittedName>
        <fullName evidence="3 4">SCP domain-containing protein</fullName>
    </submittedName>
</protein>
<dbReference type="InterPro" id="IPR035940">
    <property type="entry name" value="CAP_sf"/>
</dbReference>
<feature type="region of interest" description="Disordered" evidence="1">
    <location>
        <begin position="122"/>
        <end position="148"/>
    </location>
</feature>
<evidence type="ECO:0000313" key="4">
    <source>
        <dbReference type="WBParaSite" id="MCU_005809-RB"/>
    </source>
</evidence>
<proteinExistence type="predicted"/>
<dbReference type="AlphaFoldDB" id="A0A5K3F6B8"/>
<keyword evidence="2" id="KW-0732">Signal</keyword>
<accession>A0A5K3F6B8</accession>
<evidence type="ECO:0000256" key="1">
    <source>
        <dbReference type="SAM" id="MobiDB-lite"/>
    </source>
</evidence>